<keyword evidence="11" id="KW-0012">Acyltransferase</keyword>
<gene>
    <name evidence="10 11" type="primary">plsX</name>
    <name evidence="11" type="ORF">ACFSKQ_00935</name>
</gene>
<dbReference type="GO" id="GO:0043811">
    <property type="term" value="F:phosphate:acyl-[acyl carrier protein] acyltransferase activity"/>
    <property type="evidence" value="ECO:0007669"/>
    <property type="project" value="UniProtKB-EC"/>
</dbReference>
<evidence type="ECO:0000256" key="1">
    <source>
        <dbReference type="ARBA" id="ARBA00001232"/>
    </source>
</evidence>
<comment type="caution">
    <text evidence="11">The sequence shown here is derived from an EMBL/GenBank/DDBJ whole genome shotgun (WGS) entry which is preliminary data.</text>
</comment>
<evidence type="ECO:0000256" key="3">
    <source>
        <dbReference type="ARBA" id="ARBA00022516"/>
    </source>
</evidence>
<name>A0ABW5CJ75_9HYPH</name>
<protein>
    <recommendedName>
        <fullName evidence="8 10">Phosphate acyltransferase</fullName>
        <ecNumber evidence="8 10">2.3.1.274</ecNumber>
    </recommendedName>
    <alternativeName>
        <fullName evidence="10">Acyl-ACP phosphotransacylase</fullName>
    </alternativeName>
    <alternativeName>
        <fullName evidence="10">Acyl-[acyl-carrier-protein]--phosphate acyltransferase</fullName>
    </alternativeName>
    <alternativeName>
        <fullName evidence="10">Phosphate-acyl-ACP acyltransferase</fullName>
    </alternativeName>
</protein>
<dbReference type="PANTHER" id="PTHR30100:SF1">
    <property type="entry name" value="PHOSPHATE ACYLTRANSFERASE"/>
    <property type="match status" value="1"/>
</dbReference>
<dbReference type="NCBIfam" id="TIGR00182">
    <property type="entry name" value="plsX"/>
    <property type="match status" value="1"/>
</dbReference>
<keyword evidence="5 10" id="KW-0443">Lipid metabolism</keyword>
<organism evidence="11 12">
    <name type="scientific">Aureimonas populi</name>
    <dbReference type="NCBI Taxonomy" id="1701758"/>
    <lineage>
        <taxon>Bacteria</taxon>
        <taxon>Pseudomonadati</taxon>
        <taxon>Pseudomonadota</taxon>
        <taxon>Alphaproteobacteria</taxon>
        <taxon>Hyphomicrobiales</taxon>
        <taxon>Aurantimonadaceae</taxon>
        <taxon>Aureimonas</taxon>
    </lineage>
</organism>
<comment type="subunit">
    <text evidence="9 10">Homodimer. Probably interacts with PlsY.</text>
</comment>
<comment type="pathway">
    <text evidence="10">Lipid metabolism; phospholipid metabolism.</text>
</comment>
<evidence type="ECO:0000313" key="11">
    <source>
        <dbReference type="EMBL" id="MFD2236027.1"/>
    </source>
</evidence>
<evidence type="ECO:0000313" key="12">
    <source>
        <dbReference type="Proteomes" id="UP001597371"/>
    </source>
</evidence>
<dbReference type="EMBL" id="JBHUIJ010000002">
    <property type="protein sequence ID" value="MFD2236027.1"/>
    <property type="molecule type" value="Genomic_DNA"/>
</dbReference>
<evidence type="ECO:0000256" key="8">
    <source>
        <dbReference type="ARBA" id="ARBA00024069"/>
    </source>
</evidence>
<dbReference type="HAMAP" id="MF_00019">
    <property type="entry name" value="PlsX"/>
    <property type="match status" value="1"/>
</dbReference>
<keyword evidence="12" id="KW-1185">Reference proteome</keyword>
<reference evidence="12" key="1">
    <citation type="journal article" date="2019" name="Int. J. Syst. Evol. Microbiol.">
        <title>The Global Catalogue of Microorganisms (GCM) 10K type strain sequencing project: providing services to taxonomists for standard genome sequencing and annotation.</title>
        <authorList>
            <consortium name="The Broad Institute Genomics Platform"/>
            <consortium name="The Broad Institute Genome Sequencing Center for Infectious Disease"/>
            <person name="Wu L."/>
            <person name="Ma J."/>
        </authorList>
    </citation>
    <scope>NUCLEOTIDE SEQUENCE [LARGE SCALE GENOMIC DNA]</scope>
    <source>
        <strain evidence="12">ZS-35-S2</strain>
    </source>
</reference>
<dbReference type="Pfam" id="PF02504">
    <property type="entry name" value="FA_synthesis"/>
    <property type="match status" value="1"/>
</dbReference>
<evidence type="ECO:0000256" key="6">
    <source>
        <dbReference type="ARBA" id="ARBA00023209"/>
    </source>
</evidence>
<keyword evidence="4 10" id="KW-0808">Transferase</keyword>
<comment type="subcellular location">
    <subcellularLocation>
        <location evidence="10">Cytoplasm</location>
    </subcellularLocation>
    <text evidence="10">Associated with the membrane possibly through PlsY.</text>
</comment>
<proteinExistence type="inferred from homology"/>
<evidence type="ECO:0000256" key="5">
    <source>
        <dbReference type="ARBA" id="ARBA00023098"/>
    </source>
</evidence>
<dbReference type="PANTHER" id="PTHR30100">
    <property type="entry name" value="FATTY ACID/PHOSPHOLIPID SYNTHESIS PROTEIN PLSX"/>
    <property type="match status" value="1"/>
</dbReference>
<sequence>MGGDHGPSVILPGAEIALTRHPGLRFVIFGQEDAVRPVLEAHPRLKAASTFHHCDVSIRMDEKPSQALRQGRYKSSMWKALEAVKGGEADVAVSAGNTGALMAMAKFCLRTMPNIERPAIAAIWPTLRGESVVLDVGATIGADSQQLVDFSMMGAAMARALLHVERPSVGLLNIGVEEVKGQDEIKEAARLLKEARLSGLVYHGFVEGDDLGKGTVDVVVTEGFTGNIALKTAEGTARQIASYLRSAMTRTWLAKLGYLLAKGAFDRLRDKMDPRKVNGGVFLGLNGIVIKSHGGSDAEGTAAAIDVAFAMASAQLREKIEKDLQDFYLSVSADAAQKPLEAPQ</sequence>
<keyword evidence="6 10" id="KW-0594">Phospholipid biosynthesis</keyword>
<accession>A0ABW5CJ75</accession>
<keyword evidence="7 10" id="KW-1208">Phospholipid metabolism</keyword>
<evidence type="ECO:0000256" key="10">
    <source>
        <dbReference type="HAMAP-Rule" id="MF_00019"/>
    </source>
</evidence>
<evidence type="ECO:0000256" key="9">
    <source>
        <dbReference type="ARBA" id="ARBA00046608"/>
    </source>
</evidence>
<evidence type="ECO:0000256" key="7">
    <source>
        <dbReference type="ARBA" id="ARBA00023264"/>
    </source>
</evidence>
<dbReference type="Proteomes" id="UP001597371">
    <property type="component" value="Unassembled WGS sequence"/>
</dbReference>
<dbReference type="EC" id="2.3.1.274" evidence="8 10"/>
<evidence type="ECO:0000256" key="4">
    <source>
        <dbReference type="ARBA" id="ARBA00022679"/>
    </source>
</evidence>
<comment type="catalytic activity">
    <reaction evidence="1 10">
        <text>a fatty acyl-[ACP] + phosphate = an acyl phosphate + holo-[ACP]</text>
        <dbReference type="Rhea" id="RHEA:42292"/>
        <dbReference type="Rhea" id="RHEA-COMP:9685"/>
        <dbReference type="Rhea" id="RHEA-COMP:14125"/>
        <dbReference type="ChEBI" id="CHEBI:43474"/>
        <dbReference type="ChEBI" id="CHEBI:59918"/>
        <dbReference type="ChEBI" id="CHEBI:64479"/>
        <dbReference type="ChEBI" id="CHEBI:138651"/>
        <dbReference type="EC" id="2.3.1.274"/>
    </reaction>
</comment>
<evidence type="ECO:0000256" key="2">
    <source>
        <dbReference type="ARBA" id="ARBA00022490"/>
    </source>
</evidence>
<dbReference type="InterPro" id="IPR012281">
    <property type="entry name" value="Phospholipid_synth_PlsX-like"/>
</dbReference>
<comment type="similarity">
    <text evidence="10">Belongs to the PlsX family.</text>
</comment>
<keyword evidence="2 10" id="KW-0963">Cytoplasm</keyword>
<keyword evidence="3 10" id="KW-0444">Lipid biosynthesis</keyword>
<dbReference type="PIRSF" id="PIRSF002465">
    <property type="entry name" value="Phsphlp_syn_PlsX"/>
    <property type="match status" value="1"/>
</dbReference>
<dbReference type="SUPFAM" id="SSF53659">
    <property type="entry name" value="Isocitrate/Isopropylmalate dehydrogenase-like"/>
    <property type="match status" value="1"/>
</dbReference>
<dbReference type="InterPro" id="IPR003664">
    <property type="entry name" value="FA_synthesis"/>
</dbReference>
<comment type="function">
    <text evidence="10">Catalyzes the reversible formation of acyl-phosphate (acyl-PO(4)) from acyl-[acyl-carrier-protein] (acyl-ACP). This enzyme utilizes acyl-ACP as fatty acyl donor, but not acyl-CoA.</text>
</comment>
<dbReference type="RefSeq" id="WP_209740471.1">
    <property type="nucleotide sequence ID" value="NZ_CP072611.1"/>
</dbReference>
<dbReference type="Gene3D" id="3.40.718.10">
    <property type="entry name" value="Isopropylmalate Dehydrogenase"/>
    <property type="match status" value="1"/>
</dbReference>